<name>A0A5J4YXT9_PORPP</name>
<keyword evidence="2" id="KW-1133">Transmembrane helix</keyword>
<feature type="transmembrane region" description="Helical" evidence="2">
    <location>
        <begin position="240"/>
        <end position="259"/>
    </location>
</feature>
<dbReference type="GO" id="GO:0004143">
    <property type="term" value="F:ATP-dependent diacylglycerol kinase activity"/>
    <property type="evidence" value="ECO:0007669"/>
    <property type="project" value="InterPro"/>
</dbReference>
<dbReference type="GO" id="GO:0006654">
    <property type="term" value="P:phosphatidic acid biosynthetic process"/>
    <property type="evidence" value="ECO:0007669"/>
    <property type="project" value="TreeGrafter"/>
</dbReference>
<feature type="transmembrane region" description="Helical" evidence="2">
    <location>
        <begin position="209"/>
        <end position="228"/>
    </location>
</feature>
<organism evidence="3 4">
    <name type="scientific">Porphyridium purpureum</name>
    <name type="common">Red alga</name>
    <name type="synonym">Porphyridium cruentum</name>
    <dbReference type="NCBI Taxonomy" id="35688"/>
    <lineage>
        <taxon>Eukaryota</taxon>
        <taxon>Rhodophyta</taxon>
        <taxon>Bangiophyceae</taxon>
        <taxon>Porphyridiales</taxon>
        <taxon>Porphyridiaceae</taxon>
        <taxon>Porphyridium</taxon>
    </lineage>
</organism>
<dbReference type="AlphaFoldDB" id="A0A5J4YXT9"/>
<keyword evidence="3" id="KW-0808">Transferase</keyword>
<evidence type="ECO:0000313" key="3">
    <source>
        <dbReference type="EMBL" id="KAA8496411.1"/>
    </source>
</evidence>
<dbReference type="PANTHER" id="PTHR31303">
    <property type="entry name" value="CTP-DEPENDENT DIACYLGLYCEROL KINASE 1"/>
    <property type="match status" value="1"/>
</dbReference>
<evidence type="ECO:0000313" key="4">
    <source>
        <dbReference type="Proteomes" id="UP000324585"/>
    </source>
</evidence>
<feature type="transmembrane region" description="Helical" evidence="2">
    <location>
        <begin position="176"/>
        <end position="194"/>
    </location>
</feature>
<dbReference type="PANTHER" id="PTHR31303:SF1">
    <property type="entry name" value="CTP-DEPENDENT DIACYLGLYCEROL KINASE 1"/>
    <property type="match status" value="1"/>
</dbReference>
<keyword evidence="3" id="KW-0418">Kinase</keyword>
<keyword evidence="4" id="KW-1185">Reference proteome</keyword>
<feature type="compositionally biased region" description="Basic and acidic residues" evidence="1">
    <location>
        <begin position="58"/>
        <end position="77"/>
    </location>
</feature>
<feature type="region of interest" description="Disordered" evidence="1">
    <location>
        <begin position="46"/>
        <end position="77"/>
    </location>
</feature>
<feature type="transmembrane region" description="Helical" evidence="2">
    <location>
        <begin position="279"/>
        <end position="303"/>
    </location>
</feature>
<feature type="transmembrane region" description="Helical" evidence="2">
    <location>
        <begin position="86"/>
        <end position="103"/>
    </location>
</feature>
<dbReference type="OMA" id="HVDDNFV"/>
<dbReference type="Proteomes" id="UP000324585">
    <property type="component" value="Unassembled WGS sequence"/>
</dbReference>
<keyword evidence="2" id="KW-0472">Membrane</keyword>
<gene>
    <name evidence="3" type="ORF">FVE85_0140</name>
</gene>
<keyword evidence="2" id="KW-0812">Transmembrane</keyword>
<feature type="transmembrane region" description="Helical" evidence="2">
    <location>
        <begin position="152"/>
        <end position="169"/>
    </location>
</feature>
<proteinExistence type="predicted"/>
<accession>A0A5J4YXT9</accession>
<evidence type="ECO:0000256" key="1">
    <source>
        <dbReference type="SAM" id="MobiDB-lite"/>
    </source>
</evidence>
<dbReference type="OrthoDB" id="5673at2759"/>
<protein>
    <submittedName>
        <fullName evidence="3">CTP-dependent diacylglycerol kinase 1</fullName>
    </submittedName>
</protein>
<dbReference type="InterPro" id="IPR037997">
    <property type="entry name" value="Dgk1-like"/>
</dbReference>
<reference evidence="4" key="1">
    <citation type="journal article" date="2019" name="Nat. Commun.">
        <title>Expansion of phycobilisome linker gene families in mesophilic red algae.</title>
        <authorList>
            <person name="Lee J."/>
            <person name="Kim D."/>
            <person name="Bhattacharya D."/>
            <person name="Yoon H.S."/>
        </authorList>
    </citation>
    <scope>NUCLEOTIDE SEQUENCE [LARGE SCALE GENOMIC DNA]</scope>
    <source>
        <strain evidence="4">CCMP 1328</strain>
    </source>
</reference>
<comment type="caution">
    <text evidence="3">The sequence shown here is derived from an EMBL/GenBank/DDBJ whole genome shotgun (WGS) entry which is preliminary data.</text>
</comment>
<dbReference type="EMBL" id="VRMN01000002">
    <property type="protein sequence ID" value="KAA8496411.1"/>
    <property type="molecule type" value="Genomic_DNA"/>
</dbReference>
<sequence>MRASWSAFCVRFVVPAAPARLPQQHAHPAPGAAVFQARAGSHRRCRAKMSASASSVPSRERGDKPEGDEPGNRLPTRESYHPARKLFHFLTGYMIALAYHLFLSKAQFCVISTVVAGSVLVTEAARLQSPAINKVVQMAFGPFMRAHETSKFSGMFYYMFGCATAAALVSKPAAILGILLLAALDPIAALFGTFTKSQTWARLKNGKSVLGFFFAFLVALNLVFRCAMRSPDGLGMDALVFLKLACTIASCGALTELIVPSPQLTLPYAQFPLGIDDNFLIPVVAACVAEASFAFVGVPFFAFSRYLLF</sequence>
<dbReference type="GO" id="GO:0005789">
    <property type="term" value="C:endoplasmic reticulum membrane"/>
    <property type="evidence" value="ECO:0007669"/>
    <property type="project" value="TreeGrafter"/>
</dbReference>
<evidence type="ECO:0000256" key="2">
    <source>
        <dbReference type="SAM" id="Phobius"/>
    </source>
</evidence>